<evidence type="ECO:0000256" key="6">
    <source>
        <dbReference type="ARBA" id="ARBA00022801"/>
    </source>
</evidence>
<keyword evidence="8 11" id="KW-1133">Transmembrane helix</keyword>
<evidence type="ECO:0000256" key="2">
    <source>
        <dbReference type="ARBA" id="ARBA00004141"/>
    </source>
</evidence>
<name>A0A2W7N0C2_9BACT</name>
<dbReference type="AlphaFoldDB" id="A0A2W7N0C2"/>
<dbReference type="EC" id="3.4.24.-" evidence="11"/>
<evidence type="ECO:0000256" key="5">
    <source>
        <dbReference type="ARBA" id="ARBA00022692"/>
    </source>
</evidence>
<dbReference type="RefSeq" id="WP_111447185.1">
    <property type="nucleotide sequence ID" value="NZ_QKZK01000056.1"/>
</dbReference>
<dbReference type="GO" id="GO:0016020">
    <property type="term" value="C:membrane"/>
    <property type="evidence" value="ECO:0007669"/>
    <property type="project" value="UniProtKB-SubCell"/>
</dbReference>
<dbReference type="PROSITE" id="PS50106">
    <property type="entry name" value="PDZ"/>
    <property type="match status" value="1"/>
</dbReference>
<evidence type="ECO:0000256" key="9">
    <source>
        <dbReference type="ARBA" id="ARBA00023049"/>
    </source>
</evidence>
<dbReference type="SUPFAM" id="SSF50156">
    <property type="entry name" value="PDZ domain-like"/>
    <property type="match status" value="1"/>
</dbReference>
<keyword evidence="14" id="KW-1185">Reference proteome</keyword>
<feature type="transmembrane region" description="Helical" evidence="11">
    <location>
        <begin position="103"/>
        <end position="124"/>
    </location>
</feature>
<dbReference type="Proteomes" id="UP000249239">
    <property type="component" value="Unassembled WGS sequence"/>
</dbReference>
<dbReference type="GO" id="GO:0046872">
    <property type="term" value="F:metal ion binding"/>
    <property type="evidence" value="ECO:0007669"/>
    <property type="project" value="UniProtKB-KW"/>
</dbReference>
<dbReference type="EMBL" id="QKZK01000056">
    <property type="protein sequence ID" value="PZX10304.1"/>
    <property type="molecule type" value="Genomic_DNA"/>
</dbReference>
<evidence type="ECO:0000259" key="12">
    <source>
        <dbReference type="PROSITE" id="PS50106"/>
    </source>
</evidence>
<comment type="caution">
    <text evidence="13">The sequence shown here is derived from an EMBL/GenBank/DDBJ whole genome shotgun (WGS) entry which is preliminary data.</text>
</comment>
<evidence type="ECO:0000256" key="4">
    <source>
        <dbReference type="ARBA" id="ARBA00022670"/>
    </source>
</evidence>
<evidence type="ECO:0000256" key="10">
    <source>
        <dbReference type="ARBA" id="ARBA00023136"/>
    </source>
</evidence>
<evidence type="ECO:0000256" key="3">
    <source>
        <dbReference type="ARBA" id="ARBA00007931"/>
    </source>
</evidence>
<keyword evidence="4 13" id="KW-0645">Protease</keyword>
<feature type="transmembrane region" description="Helical" evidence="11">
    <location>
        <begin position="409"/>
        <end position="428"/>
    </location>
</feature>
<dbReference type="InterPro" id="IPR004387">
    <property type="entry name" value="Pept_M50_Zn"/>
</dbReference>
<gene>
    <name evidence="13" type="ORF">LX69_03419</name>
</gene>
<dbReference type="SMART" id="SM00228">
    <property type="entry name" value="PDZ"/>
    <property type="match status" value="1"/>
</dbReference>
<dbReference type="Pfam" id="PF17820">
    <property type="entry name" value="PDZ_6"/>
    <property type="match status" value="1"/>
</dbReference>
<proteinExistence type="inferred from homology"/>
<dbReference type="NCBIfam" id="TIGR00054">
    <property type="entry name" value="RIP metalloprotease RseP"/>
    <property type="match status" value="1"/>
</dbReference>
<dbReference type="InterPro" id="IPR008915">
    <property type="entry name" value="Peptidase_M50"/>
</dbReference>
<dbReference type="InterPro" id="IPR041489">
    <property type="entry name" value="PDZ_6"/>
</dbReference>
<evidence type="ECO:0000256" key="7">
    <source>
        <dbReference type="ARBA" id="ARBA00022833"/>
    </source>
</evidence>
<comment type="subcellular location">
    <subcellularLocation>
        <location evidence="2">Membrane</location>
        <topology evidence="2">Multi-pass membrane protein</topology>
    </subcellularLocation>
</comment>
<feature type="domain" description="PDZ" evidence="12">
    <location>
        <begin position="222"/>
        <end position="277"/>
    </location>
</feature>
<organism evidence="13 14">
    <name type="scientific">Breznakibacter xylanolyticus</name>
    <dbReference type="NCBI Taxonomy" id="990"/>
    <lineage>
        <taxon>Bacteria</taxon>
        <taxon>Pseudomonadati</taxon>
        <taxon>Bacteroidota</taxon>
        <taxon>Bacteroidia</taxon>
        <taxon>Marinilabiliales</taxon>
        <taxon>Marinilabiliaceae</taxon>
        <taxon>Breznakibacter</taxon>
    </lineage>
</organism>
<reference evidence="13 14" key="1">
    <citation type="submission" date="2018-06" db="EMBL/GenBank/DDBJ databases">
        <title>Genomic Encyclopedia of Archaeal and Bacterial Type Strains, Phase II (KMG-II): from individual species to whole genera.</title>
        <authorList>
            <person name="Goeker M."/>
        </authorList>
    </citation>
    <scope>NUCLEOTIDE SEQUENCE [LARGE SCALE GENOMIC DNA]</scope>
    <source>
        <strain evidence="13 14">DSM 6779</strain>
    </source>
</reference>
<keyword evidence="5 11" id="KW-0812">Transmembrane</keyword>
<dbReference type="InterPro" id="IPR036034">
    <property type="entry name" value="PDZ_sf"/>
</dbReference>
<dbReference type="InterPro" id="IPR001478">
    <property type="entry name" value="PDZ"/>
</dbReference>
<dbReference type="GO" id="GO:0006508">
    <property type="term" value="P:proteolysis"/>
    <property type="evidence" value="ECO:0007669"/>
    <property type="project" value="UniProtKB-KW"/>
</dbReference>
<keyword evidence="7 11" id="KW-0862">Zinc</keyword>
<feature type="transmembrane region" description="Helical" evidence="11">
    <location>
        <begin position="371"/>
        <end position="397"/>
    </location>
</feature>
<sequence>MEILIKAGQLILSLSILVILHEFGHFFFARLFKTRVEKFYLFFDPWFSLFKYKKGDTEYGIGWLPLGGYVKISGMIDESMDKEQMKQPAQEWEFRSKPAWQRLLIMIGGVSVNFITAIVIYWMLLYSFGQQYIPASEAKWGFHYATQMHELGIEDGDIVVKADSVSINTPIDITHAILLDEAKTLSVRRGDSLFSVIIPADFKDRMLREKIKMLAELQIPFVVDSVIPGMNAAKAGIQKGDSIVALNGQPSGFFHQFAKLTSENRDSMVTITVVRDTARVDIPCMVNADGKVGMGNRAITSFFKVETINYSLWKALPAGISQGVEILVNYVRQLKLIFSKEGVKQIGGFGTIGSLFSPHWDWASFWNMTALLSIILAFMNILPIPALDGGHVLFLLYEIITRRKPSDKFLEYAQTVGMILLLGLLLYANGNDIFKWIFNH</sequence>
<keyword evidence="10 11" id="KW-0472">Membrane</keyword>
<dbReference type="CDD" id="cd06163">
    <property type="entry name" value="S2P-M50_PDZ_RseP-like"/>
    <property type="match status" value="1"/>
</dbReference>
<keyword evidence="9 11" id="KW-0482">Metalloprotease</keyword>
<protein>
    <recommendedName>
        <fullName evidence="11">Zinc metalloprotease</fullName>
        <ecNumber evidence="11">3.4.24.-</ecNumber>
    </recommendedName>
</protein>
<dbReference type="GO" id="GO:0004222">
    <property type="term" value="F:metalloendopeptidase activity"/>
    <property type="evidence" value="ECO:0007669"/>
    <property type="project" value="InterPro"/>
</dbReference>
<evidence type="ECO:0000313" key="13">
    <source>
        <dbReference type="EMBL" id="PZX10304.1"/>
    </source>
</evidence>
<dbReference type="PANTHER" id="PTHR42837:SF2">
    <property type="entry name" value="MEMBRANE METALLOPROTEASE ARASP2, CHLOROPLASTIC-RELATED"/>
    <property type="match status" value="1"/>
</dbReference>
<dbReference type="Gene3D" id="2.30.42.10">
    <property type="match status" value="1"/>
</dbReference>
<dbReference type="Pfam" id="PF02163">
    <property type="entry name" value="Peptidase_M50"/>
    <property type="match status" value="1"/>
</dbReference>
<comment type="similarity">
    <text evidence="3 11">Belongs to the peptidase M50B family.</text>
</comment>
<evidence type="ECO:0000256" key="1">
    <source>
        <dbReference type="ARBA" id="ARBA00001947"/>
    </source>
</evidence>
<dbReference type="OrthoDB" id="9782003at2"/>
<keyword evidence="6 11" id="KW-0378">Hydrolase</keyword>
<dbReference type="PANTHER" id="PTHR42837">
    <property type="entry name" value="REGULATOR OF SIGMA-E PROTEASE RSEP"/>
    <property type="match status" value="1"/>
</dbReference>
<accession>A0A2W7N0C2</accession>
<evidence type="ECO:0000256" key="11">
    <source>
        <dbReference type="RuleBase" id="RU362031"/>
    </source>
</evidence>
<comment type="cofactor">
    <cofactor evidence="1 11">
        <name>Zn(2+)</name>
        <dbReference type="ChEBI" id="CHEBI:29105"/>
    </cofactor>
</comment>
<evidence type="ECO:0000256" key="8">
    <source>
        <dbReference type="ARBA" id="ARBA00022989"/>
    </source>
</evidence>
<keyword evidence="11" id="KW-0479">Metal-binding</keyword>
<feature type="transmembrane region" description="Helical" evidence="11">
    <location>
        <begin position="12"/>
        <end position="32"/>
    </location>
</feature>
<evidence type="ECO:0000313" key="14">
    <source>
        <dbReference type="Proteomes" id="UP000249239"/>
    </source>
</evidence>